<organism evidence="2 3">
    <name type="scientific">Mesorhizobium mediterraneum</name>
    <dbReference type="NCBI Taxonomy" id="43617"/>
    <lineage>
        <taxon>Bacteria</taxon>
        <taxon>Pseudomonadati</taxon>
        <taxon>Pseudomonadota</taxon>
        <taxon>Alphaproteobacteria</taxon>
        <taxon>Hyphomicrobiales</taxon>
        <taxon>Phyllobacteriaceae</taxon>
        <taxon>Mesorhizobium</taxon>
    </lineage>
</organism>
<dbReference type="CDD" id="cd01038">
    <property type="entry name" value="Endonuclease_DUF559"/>
    <property type="match status" value="1"/>
</dbReference>
<dbReference type="EMBL" id="NPKI01000004">
    <property type="protein sequence ID" value="PAQ03949.1"/>
    <property type="molecule type" value="Genomic_DNA"/>
</dbReference>
<feature type="domain" description="DUF559" evidence="1">
    <location>
        <begin position="10"/>
        <end position="116"/>
    </location>
</feature>
<accession>A0AB36RGI4</accession>
<reference evidence="3" key="1">
    <citation type="submission" date="2017-08" db="EMBL/GenBank/DDBJ databases">
        <title>Mesorhizobium wenxinae sp. nov., a novel rhizobial species isolated from root nodules of chickpea (Cicer arietinum L.).</title>
        <authorList>
            <person name="Zhang J."/>
        </authorList>
    </citation>
    <scope>NUCLEOTIDE SEQUENCE [LARGE SCALE GENOMIC DNA]</scope>
    <source>
        <strain evidence="3">USDA 3392</strain>
    </source>
</reference>
<dbReference type="Gene3D" id="3.40.960.10">
    <property type="entry name" value="VSR Endonuclease"/>
    <property type="match status" value="1"/>
</dbReference>
<dbReference type="Pfam" id="PF04480">
    <property type="entry name" value="DUF559"/>
    <property type="match status" value="1"/>
</dbReference>
<protein>
    <recommendedName>
        <fullName evidence="1">DUF559 domain-containing protein</fullName>
    </recommendedName>
</protein>
<dbReference type="PANTHER" id="PTHR38590:SF1">
    <property type="entry name" value="BLL0828 PROTEIN"/>
    <property type="match status" value="1"/>
</dbReference>
<keyword evidence="3" id="KW-1185">Reference proteome</keyword>
<dbReference type="AlphaFoldDB" id="A0AB36RGI4"/>
<dbReference type="RefSeq" id="WP_095482895.1">
    <property type="nucleotide sequence ID" value="NZ_CP088151.1"/>
</dbReference>
<dbReference type="InterPro" id="IPR047216">
    <property type="entry name" value="Endonuclease_DUF559_bact"/>
</dbReference>
<dbReference type="InterPro" id="IPR011335">
    <property type="entry name" value="Restrct_endonuc-II-like"/>
</dbReference>
<dbReference type="InterPro" id="IPR007569">
    <property type="entry name" value="DUF559"/>
</dbReference>
<proteinExistence type="predicted"/>
<dbReference type="PANTHER" id="PTHR38590">
    <property type="entry name" value="BLL0828 PROTEIN"/>
    <property type="match status" value="1"/>
</dbReference>
<evidence type="ECO:0000259" key="1">
    <source>
        <dbReference type="Pfam" id="PF04480"/>
    </source>
</evidence>
<dbReference type="Proteomes" id="UP000216215">
    <property type="component" value="Unassembled WGS sequence"/>
</dbReference>
<evidence type="ECO:0000313" key="3">
    <source>
        <dbReference type="Proteomes" id="UP000216215"/>
    </source>
</evidence>
<gene>
    <name evidence="2" type="ORF">CIT25_01940</name>
</gene>
<sequence length="148" mass="16947">MPRTRVSFEMRQKARALRIHATKGESLLWYELRELKSGGFKFRRQCPIGPYIVDFACLAVKLVVEVDGDLHEQERGKRHDAVRDAYLRSLGFDIFRVDEPDVINSAWHVAQAVKEKVARMFGDPTRPLRGHPPLEGEGDAGVLQSMRF</sequence>
<dbReference type="SUPFAM" id="SSF52980">
    <property type="entry name" value="Restriction endonuclease-like"/>
    <property type="match status" value="1"/>
</dbReference>
<comment type="caution">
    <text evidence="2">The sequence shown here is derived from an EMBL/GenBank/DDBJ whole genome shotgun (WGS) entry which is preliminary data.</text>
</comment>
<name>A0AB36RGI4_9HYPH</name>
<evidence type="ECO:0000313" key="2">
    <source>
        <dbReference type="EMBL" id="PAQ03949.1"/>
    </source>
</evidence>